<dbReference type="GO" id="GO:0016747">
    <property type="term" value="F:acyltransferase activity, transferring groups other than amino-acyl groups"/>
    <property type="evidence" value="ECO:0007669"/>
    <property type="project" value="InterPro"/>
</dbReference>
<reference evidence="2" key="1">
    <citation type="journal article" date="2021" name="PeerJ">
        <title>Extensive microbial diversity within the chicken gut microbiome revealed by metagenomics and culture.</title>
        <authorList>
            <person name="Gilroy R."/>
            <person name="Ravi A."/>
            <person name="Getino M."/>
            <person name="Pursley I."/>
            <person name="Horton D.L."/>
            <person name="Alikhan N.F."/>
            <person name="Baker D."/>
            <person name="Gharbi K."/>
            <person name="Hall N."/>
            <person name="Watson M."/>
            <person name="Adriaenssens E.M."/>
            <person name="Foster-Nyarko E."/>
            <person name="Jarju S."/>
            <person name="Secka A."/>
            <person name="Antonio M."/>
            <person name="Oren A."/>
            <person name="Chaudhuri R.R."/>
            <person name="La Ragione R."/>
            <person name="Hildebrand F."/>
            <person name="Pallen M.J."/>
        </authorList>
    </citation>
    <scope>NUCLEOTIDE SEQUENCE</scope>
    <source>
        <strain evidence="2">ChiGjej3B3-7470</strain>
    </source>
</reference>
<dbReference type="PANTHER" id="PTHR43792:SF1">
    <property type="entry name" value="N-ACETYLTRANSFERASE DOMAIN-CONTAINING PROTEIN"/>
    <property type="match status" value="1"/>
</dbReference>
<reference evidence="2" key="2">
    <citation type="submission" date="2021-09" db="EMBL/GenBank/DDBJ databases">
        <authorList>
            <person name="Gilroy R."/>
        </authorList>
    </citation>
    <scope>NUCLEOTIDE SEQUENCE</scope>
    <source>
        <strain evidence="2">ChiGjej3B3-7470</strain>
    </source>
</reference>
<dbReference type="PANTHER" id="PTHR43792">
    <property type="entry name" value="GNAT FAMILY, PUTATIVE (AFU_ORTHOLOGUE AFUA_3G00765)-RELATED-RELATED"/>
    <property type="match status" value="1"/>
</dbReference>
<proteinExistence type="predicted"/>
<dbReference type="PROSITE" id="PS51186">
    <property type="entry name" value="GNAT"/>
    <property type="match status" value="1"/>
</dbReference>
<dbReference type="Gene3D" id="3.40.630.30">
    <property type="match status" value="1"/>
</dbReference>
<dbReference type="Proteomes" id="UP000712713">
    <property type="component" value="Unassembled WGS sequence"/>
</dbReference>
<dbReference type="Pfam" id="PF13302">
    <property type="entry name" value="Acetyltransf_3"/>
    <property type="match status" value="1"/>
</dbReference>
<gene>
    <name evidence="2" type="ORF">K8V15_01585</name>
</gene>
<dbReference type="SUPFAM" id="SSF55729">
    <property type="entry name" value="Acyl-CoA N-acyltransferases (Nat)"/>
    <property type="match status" value="1"/>
</dbReference>
<dbReference type="InterPro" id="IPR016181">
    <property type="entry name" value="Acyl_CoA_acyltransferase"/>
</dbReference>
<comment type="caution">
    <text evidence="2">The sequence shown here is derived from an EMBL/GenBank/DDBJ whole genome shotgun (WGS) entry which is preliminary data.</text>
</comment>
<dbReference type="EMBL" id="DYZF01000039">
    <property type="protein sequence ID" value="HJE50668.1"/>
    <property type="molecule type" value="Genomic_DNA"/>
</dbReference>
<sequence length="198" mass="22393">MSAAYPRETERPILRPLRPDDVDVVVAYRNDPVVAKYQDWDLPVTRERVERGIETHDGWSDIIPGEPRQIGIDLDGELIGDLYVGLDEHGGVAEIGFTLRTEYQGKGYAFEAAAAVVEDLIERLGCHRIFAQLSPENARSARLLEKLGMHVESLAPKSFWCRGTWDDNLVYAMSDAQWRDREPEWPGRGVSSAERDRA</sequence>
<protein>
    <submittedName>
        <fullName evidence="2">GNAT family N-acetyltransferase</fullName>
    </submittedName>
</protein>
<organism evidence="2 3">
    <name type="scientific">Tessaracoccus flavescens</name>
    <dbReference type="NCBI Taxonomy" id="399497"/>
    <lineage>
        <taxon>Bacteria</taxon>
        <taxon>Bacillati</taxon>
        <taxon>Actinomycetota</taxon>
        <taxon>Actinomycetes</taxon>
        <taxon>Propionibacteriales</taxon>
        <taxon>Propionibacteriaceae</taxon>
        <taxon>Tessaracoccus</taxon>
    </lineage>
</organism>
<evidence type="ECO:0000313" key="3">
    <source>
        <dbReference type="Proteomes" id="UP000712713"/>
    </source>
</evidence>
<feature type="domain" description="N-acetyltransferase" evidence="1">
    <location>
        <begin position="12"/>
        <end position="176"/>
    </location>
</feature>
<evidence type="ECO:0000313" key="2">
    <source>
        <dbReference type="EMBL" id="HJE50668.1"/>
    </source>
</evidence>
<name>A0A921ELC0_9ACTN</name>
<evidence type="ECO:0000259" key="1">
    <source>
        <dbReference type="PROSITE" id="PS51186"/>
    </source>
</evidence>
<dbReference type="AlphaFoldDB" id="A0A921ELC0"/>
<accession>A0A921ELC0</accession>
<dbReference type="InterPro" id="IPR000182">
    <property type="entry name" value="GNAT_dom"/>
</dbReference>
<dbReference type="InterPro" id="IPR051531">
    <property type="entry name" value="N-acetyltransferase"/>
</dbReference>